<organism evidence="13 14">
    <name type="scientific">Desulfonispora thiosulfatigenes DSM 11270</name>
    <dbReference type="NCBI Taxonomy" id="656914"/>
    <lineage>
        <taxon>Bacteria</taxon>
        <taxon>Bacillati</taxon>
        <taxon>Bacillota</taxon>
        <taxon>Clostridia</taxon>
        <taxon>Eubacteriales</taxon>
        <taxon>Peptococcaceae</taxon>
        <taxon>Desulfonispora</taxon>
    </lineage>
</organism>
<evidence type="ECO:0000256" key="4">
    <source>
        <dbReference type="ARBA" id="ARBA00020653"/>
    </source>
</evidence>
<comment type="function">
    <text evidence="9">Part of a heterotetrameric complex that catalyzes the two-step biosynthesis of anthranilate, an intermediate in the biosynthesis of L-tryptophan. In the first step, the glutamine-binding beta subunit (TrpG) of anthranilate synthase (AS) provides the glutamine amidotransferase activity which generates ammonia as a substrate that, along with chorismate, is used in the second step, catalyzed by the large alpha subunit of AS (TrpE) to produce anthranilate. In the absence of TrpG, TrpE can synthesize anthranilate directly from chorismate and high concentrations of ammonia.</text>
</comment>
<comment type="catalytic activity">
    <reaction evidence="10">
        <text>chorismate + L-glutamine = anthranilate + pyruvate + L-glutamate + H(+)</text>
        <dbReference type="Rhea" id="RHEA:21732"/>
        <dbReference type="ChEBI" id="CHEBI:15361"/>
        <dbReference type="ChEBI" id="CHEBI:15378"/>
        <dbReference type="ChEBI" id="CHEBI:16567"/>
        <dbReference type="ChEBI" id="CHEBI:29748"/>
        <dbReference type="ChEBI" id="CHEBI:29985"/>
        <dbReference type="ChEBI" id="CHEBI:58359"/>
        <dbReference type="EC" id="4.1.3.27"/>
    </reaction>
</comment>
<dbReference type="Pfam" id="PF00425">
    <property type="entry name" value="Chorismate_bind"/>
    <property type="match status" value="1"/>
</dbReference>
<dbReference type="InterPro" id="IPR015890">
    <property type="entry name" value="Chorismate_C"/>
</dbReference>
<evidence type="ECO:0000256" key="10">
    <source>
        <dbReference type="ARBA" id="ARBA00047683"/>
    </source>
</evidence>
<dbReference type="GO" id="GO:0004049">
    <property type="term" value="F:anthranilate synthase activity"/>
    <property type="evidence" value="ECO:0007669"/>
    <property type="project" value="UniProtKB-EC"/>
</dbReference>
<evidence type="ECO:0000259" key="12">
    <source>
        <dbReference type="Pfam" id="PF04715"/>
    </source>
</evidence>
<dbReference type="EC" id="2.6.1.85" evidence="3"/>
<sequence length="453" mass="52271">MQVIYKEITTYLDDFSIFSLFKNEKEVIFLDSSMKDKILGRYSIIVFNPFLSFKGKESKFKIERGNNIEFSEGSSFEKLRELLNEYQFINDTPLPFIAGGVGYLAYDLCNEIENIPKTTIDDVNIPDIYFNFYKGSIVIDNILNKVYAGHLKDAECESYFEFVTEKIIKGKTANFNDEKLTKNKNIKANFSKQAYLDTIKKVRNYIKQGEVYEVNLTQRMECPLNKESYDIYQNLRKINKAPFSAFMNLEGITILSSSPERFIKIKDRNIETRPIKGTMRRGRTKEEDEQNKTFLQNSEKDQAENLMIVDLVRNDLSKICKKRTVKVQDLFKIEEYPTVFQLVSTVAGKLKDEVDIVECLQATFPGGSITGAPKIRSMEIIDELEPNQRNIYTGSIGYLGYDGNMDLNIVIRTIVIKENKAYFGVGGAITWDSNEEEEYRETLDKGHALMRVL</sequence>
<dbReference type="GO" id="GO:0046820">
    <property type="term" value="F:4-amino-4-deoxychorismate synthase activity"/>
    <property type="evidence" value="ECO:0007669"/>
    <property type="project" value="UniProtKB-EC"/>
</dbReference>
<dbReference type="InterPro" id="IPR019999">
    <property type="entry name" value="Anth_synth_I-like"/>
</dbReference>
<dbReference type="NCBIfam" id="TIGR00553">
    <property type="entry name" value="pabB"/>
    <property type="match status" value="1"/>
</dbReference>
<dbReference type="OrthoDB" id="9803598at2"/>
<proteinExistence type="predicted"/>
<feature type="domain" description="Anthranilate synthase component I N-terminal" evidence="12">
    <location>
        <begin position="16"/>
        <end position="147"/>
    </location>
</feature>
<protein>
    <recommendedName>
        <fullName evidence="4">Anthranilate synthase component 1</fullName>
        <ecNumber evidence="3">2.6.1.85</ecNumber>
    </recommendedName>
</protein>
<dbReference type="RefSeq" id="WP_084054358.1">
    <property type="nucleotide sequence ID" value="NZ_FWWT01000023.1"/>
</dbReference>
<dbReference type="PANTHER" id="PTHR11236:SF48">
    <property type="entry name" value="ISOCHORISMATE SYNTHASE MENF"/>
    <property type="match status" value="1"/>
</dbReference>
<evidence type="ECO:0000256" key="9">
    <source>
        <dbReference type="ARBA" id="ARBA00025634"/>
    </source>
</evidence>
<keyword evidence="5" id="KW-0808">Transferase</keyword>
<comment type="cofactor">
    <cofactor evidence="1">
        <name>Mg(2+)</name>
        <dbReference type="ChEBI" id="CHEBI:18420"/>
    </cofactor>
</comment>
<evidence type="ECO:0000256" key="5">
    <source>
        <dbReference type="ARBA" id="ARBA00022679"/>
    </source>
</evidence>
<dbReference type="InterPro" id="IPR006805">
    <property type="entry name" value="Anth_synth_I_N"/>
</dbReference>
<accession>A0A1W1VTW5</accession>
<keyword evidence="8" id="KW-0456">Lyase</keyword>
<dbReference type="SUPFAM" id="SSF56322">
    <property type="entry name" value="ADC synthase"/>
    <property type="match status" value="1"/>
</dbReference>
<reference evidence="13 14" key="1">
    <citation type="submission" date="2017-04" db="EMBL/GenBank/DDBJ databases">
        <authorList>
            <person name="Afonso C.L."/>
            <person name="Miller P.J."/>
            <person name="Scott M.A."/>
            <person name="Spackman E."/>
            <person name="Goraichik I."/>
            <person name="Dimitrov K.M."/>
            <person name="Suarez D.L."/>
            <person name="Swayne D.E."/>
        </authorList>
    </citation>
    <scope>NUCLEOTIDE SEQUENCE [LARGE SCALE GENOMIC DNA]</scope>
    <source>
        <strain evidence="13 14">DSM 11270</strain>
    </source>
</reference>
<evidence type="ECO:0000256" key="1">
    <source>
        <dbReference type="ARBA" id="ARBA00001946"/>
    </source>
</evidence>
<dbReference type="Proteomes" id="UP000192731">
    <property type="component" value="Unassembled WGS sequence"/>
</dbReference>
<evidence type="ECO:0000256" key="2">
    <source>
        <dbReference type="ARBA" id="ARBA00011575"/>
    </source>
</evidence>
<feature type="domain" description="Chorismate-utilising enzyme C-terminal" evidence="11">
    <location>
        <begin position="192"/>
        <end position="445"/>
    </location>
</feature>
<dbReference type="AlphaFoldDB" id="A0A1W1VTW5"/>
<dbReference type="STRING" id="656914.SAMN00017405_1507"/>
<evidence type="ECO:0000256" key="8">
    <source>
        <dbReference type="ARBA" id="ARBA00023239"/>
    </source>
</evidence>
<evidence type="ECO:0000259" key="11">
    <source>
        <dbReference type="Pfam" id="PF00425"/>
    </source>
</evidence>
<evidence type="ECO:0000256" key="6">
    <source>
        <dbReference type="ARBA" id="ARBA00022723"/>
    </source>
</evidence>
<name>A0A1W1VTW5_DESTI</name>
<dbReference type="InterPro" id="IPR005802">
    <property type="entry name" value="ADC_synth_comp_1"/>
</dbReference>
<keyword evidence="7" id="KW-0460">Magnesium</keyword>
<evidence type="ECO:0000313" key="14">
    <source>
        <dbReference type="Proteomes" id="UP000192731"/>
    </source>
</evidence>
<comment type="subunit">
    <text evidence="2">Heterotetramer consisting of two non-identical subunits: a beta subunit (TrpG) and a large alpha subunit (TrpE).</text>
</comment>
<keyword evidence="6" id="KW-0479">Metal-binding</keyword>
<dbReference type="PRINTS" id="PR00095">
    <property type="entry name" value="ANTSNTHASEI"/>
</dbReference>
<gene>
    <name evidence="13" type="ORF">SAMN00017405_1507</name>
</gene>
<dbReference type="GO" id="GO:0000162">
    <property type="term" value="P:L-tryptophan biosynthetic process"/>
    <property type="evidence" value="ECO:0007669"/>
    <property type="project" value="TreeGrafter"/>
</dbReference>
<dbReference type="PANTHER" id="PTHR11236">
    <property type="entry name" value="AMINOBENZOATE/ANTHRANILATE SYNTHASE"/>
    <property type="match status" value="1"/>
</dbReference>
<dbReference type="GO" id="GO:0046872">
    <property type="term" value="F:metal ion binding"/>
    <property type="evidence" value="ECO:0007669"/>
    <property type="project" value="UniProtKB-KW"/>
</dbReference>
<keyword evidence="14" id="KW-1185">Reference proteome</keyword>
<dbReference type="InterPro" id="IPR005801">
    <property type="entry name" value="ADC_synthase"/>
</dbReference>
<dbReference type="GO" id="GO:0009396">
    <property type="term" value="P:folic acid-containing compound biosynthetic process"/>
    <property type="evidence" value="ECO:0007669"/>
    <property type="project" value="InterPro"/>
</dbReference>
<evidence type="ECO:0000313" key="13">
    <source>
        <dbReference type="EMBL" id="SMB96334.1"/>
    </source>
</evidence>
<dbReference type="Pfam" id="PF04715">
    <property type="entry name" value="Anth_synt_I_N"/>
    <property type="match status" value="1"/>
</dbReference>
<evidence type="ECO:0000256" key="3">
    <source>
        <dbReference type="ARBA" id="ARBA00013139"/>
    </source>
</evidence>
<evidence type="ECO:0000256" key="7">
    <source>
        <dbReference type="ARBA" id="ARBA00022842"/>
    </source>
</evidence>
<dbReference type="EMBL" id="FWWT01000023">
    <property type="protein sequence ID" value="SMB96334.1"/>
    <property type="molecule type" value="Genomic_DNA"/>
</dbReference>
<dbReference type="Gene3D" id="3.60.120.10">
    <property type="entry name" value="Anthranilate synthase"/>
    <property type="match status" value="1"/>
</dbReference>